<reference evidence="2 3" key="1">
    <citation type="submission" date="2024-02" db="EMBL/GenBank/DDBJ databases">
        <authorList>
            <person name="Vignale AGUSTIN F."/>
            <person name="Sosa J E."/>
            <person name="Modenutti C."/>
        </authorList>
    </citation>
    <scope>NUCLEOTIDE SEQUENCE [LARGE SCALE GENOMIC DNA]</scope>
</reference>
<gene>
    <name evidence="2" type="ORF">ILEXP_LOCUS38472</name>
</gene>
<feature type="region of interest" description="Disordered" evidence="1">
    <location>
        <begin position="331"/>
        <end position="367"/>
    </location>
</feature>
<dbReference type="EMBL" id="CAUOFW020005214">
    <property type="protein sequence ID" value="CAK9169040.1"/>
    <property type="molecule type" value="Genomic_DNA"/>
</dbReference>
<comment type="caution">
    <text evidence="2">The sequence shown here is derived from an EMBL/GenBank/DDBJ whole genome shotgun (WGS) entry which is preliminary data.</text>
</comment>
<proteinExistence type="predicted"/>
<dbReference type="SUPFAM" id="SSF52058">
    <property type="entry name" value="L domain-like"/>
    <property type="match status" value="1"/>
</dbReference>
<dbReference type="Gene3D" id="3.80.10.10">
    <property type="entry name" value="Ribonuclease Inhibitor"/>
    <property type="match status" value="1"/>
</dbReference>
<evidence type="ECO:0000256" key="1">
    <source>
        <dbReference type="SAM" id="MobiDB-lite"/>
    </source>
</evidence>
<sequence length="424" mass="47394">MEDIDGLSPEEKNILGFITSFLDNDSVVQASLASDGCWKFAWDSLTAVLDFEYGPSNTERNLFTMFVNGVLAHRDNSPISMLRFAALAKIDTVLIEKCVQYALIHHARELDIGAFCDETFFEMPSEFYISQSLRVLKLSNATPTRLILNQTVALTNLKFLQLKNFLFTHLNFNAQIFSGCPNLETLVLRKCAISPGDKLKVLNVSGDKLNEIQILPGRFPWAYVYDQQIEICAPRLACFKCKGTVPELCFKGAMPCLDSLYIDLSHPSSYETAVVDERKEKMEEILINMIGDLCNMIYIFLSSKTIEILSAIPNLCERGASTFGNLRSQSLRADNRHTDKNGSFDATVDTPRSSASEESLVSEPPKEHNLPTFCNLKCPNLASNSKGKDLLSVPSRVMSYLLQSFPHANSITFELTEVSSDEED</sequence>
<dbReference type="AlphaFoldDB" id="A0ABC8THW5"/>
<evidence type="ECO:0000313" key="3">
    <source>
        <dbReference type="Proteomes" id="UP001642360"/>
    </source>
</evidence>
<evidence type="ECO:0000313" key="2">
    <source>
        <dbReference type="EMBL" id="CAK9169040.1"/>
    </source>
</evidence>
<protein>
    <submittedName>
        <fullName evidence="2">Uncharacterized protein</fullName>
    </submittedName>
</protein>
<keyword evidence="3" id="KW-1185">Reference proteome</keyword>
<dbReference type="PANTHER" id="PTHR34223">
    <property type="entry name" value="OS11G0201299 PROTEIN"/>
    <property type="match status" value="1"/>
</dbReference>
<dbReference type="PANTHER" id="PTHR34223:SF51">
    <property type="entry name" value="OS06G0556300 PROTEIN"/>
    <property type="match status" value="1"/>
</dbReference>
<dbReference type="Proteomes" id="UP001642360">
    <property type="component" value="Unassembled WGS sequence"/>
</dbReference>
<organism evidence="2 3">
    <name type="scientific">Ilex paraguariensis</name>
    <name type="common">yerba mate</name>
    <dbReference type="NCBI Taxonomy" id="185542"/>
    <lineage>
        <taxon>Eukaryota</taxon>
        <taxon>Viridiplantae</taxon>
        <taxon>Streptophyta</taxon>
        <taxon>Embryophyta</taxon>
        <taxon>Tracheophyta</taxon>
        <taxon>Spermatophyta</taxon>
        <taxon>Magnoliopsida</taxon>
        <taxon>eudicotyledons</taxon>
        <taxon>Gunneridae</taxon>
        <taxon>Pentapetalae</taxon>
        <taxon>asterids</taxon>
        <taxon>campanulids</taxon>
        <taxon>Aquifoliales</taxon>
        <taxon>Aquifoliaceae</taxon>
        <taxon>Ilex</taxon>
    </lineage>
</organism>
<feature type="compositionally biased region" description="Basic and acidic residues" evidence="1">
    <location>
        <begin position="333"/>
        <end position="342"/>
    </location>
</feature>
<dbReference type="InterPro" id="IPR032675">
    <property type="entry name" value="LRR_dom_sf"/>
</dbReference>
<accession>A0ABC8THW5</accession>
<dbReference type="InterPro" id="IPR053197">
    <property type="entry name" value="F-box_SCFL_complex_component"/>
</dbReference>
<name>A0ABC8THW5_9AQUA</name>
<feature type="compositionally biased region" description="Polar residues" evidence="1">
    <location>
        <begin position="350"/>
        <end position="359"/>
    </location>
</feature>